<feature type="non-terminal residue" evidence="1">
    <location>
        <position position="1"/>
    </location>
</feature>
<comment type="caution">
    <text evidence="1">The sequence shown here is derived from an EMBL/GenBank/DDBJ whole genome shotgun (WGS) entry which is preliminary data.</text>
</comment>
<reference evidence="1 2" key="1">
    <citation type="journal article" date="2011" name="BMC Genomics">
        <title>Genome sequencing reveals diversification of virulence factor content and possible host adaptation in distinct subpopulations of Salmonella enterica.</title>
        <authorList>
            <person name="den Bakker H.C."/>
            <person name="Moreno Switt A.I."/>
            <person name="Govoni G."/>
            <person name="Cummings C.A."/>
            <person name="Ranieri M.L."/>
            <person name="Degoricija L."/>
            <person name="Hoelzer K."/>
            <person name="Rodriguez-Rivera L.D."/>
            <person name="Brown S."/>
            <person name="Bolchacova E."/>
            <person name="Furtado M.R."/>
            <person name="Wiedmann M."/>
        </authorList>
    </citation>
    <scope>NUCLEOTIDE SEQUENCE [LARGE SCALE GENOMIC DNA]</scope>
    <source>
        <strain evidence="1 2">A4-580</strain>
    </source>
</reference>
<dbReference type="Proteomes" id="UP000003536">
    <property type="component" value="Unassembled WGS sequence"/>
</dbReference>
<evidence type="ECO:0000313" key="1">
    <source>
        <dbReference type="EMBL" id="EHD06162.1"/>
    </source>
</evidence>
<protein>
    <submittedName>
        <fullName evidence="1">Uncharacterized protein</fullName>
    </submittedName>
</protein>
<gene>
    <name evidence="1" type="ORF">LTSEWAN_0640</name>
</gene>
<evidence type="ECO:0000313" key="2">
    <source>
        <dbReference type="Proteomes" id="UP000003536"/>
    </source>
</evidence>
<dbReference type="AlphaFoldDB" id="G5S763"/>
<name>G5S763_SALET</name>
<dbReference type="EMBL" id="AFCX01000217">
    <property type="protein sequence ID" value="EHD06162.1"/>
    <property type="molecule type" value="Genomic_DNA"/>
</dbReference>
<accession>G5S763</accession>
<sequence>VTPAAIETTRESLFRLEEISLSTFTIMPGFTAPRRNYGM</sequence>
<proteinExistence type="predicted"/>
<organism evidence="1 2">
    <name type="scientific">Salmonella enterica subsp. enterica serovar Wandsworth str. A4-580</name>
    <dbReference type="NCBI Taxonomy" id="913086"/>
    <lineage>
        <taxon>Bacteria</taxon>
        <taxon>Pseudomonadati</taxon>
        <taxon>Pseudomonadota</taxon>
        <taxon>Gammaproteobacteria</taxon>
        <taxon>Enterobacterales</taxon>
        <taxon>Enterobacteriaceae</taxon>
        <taxon>Salmonella</taxon>
    </lineage>
</organism>